<dbReference type="SUPFAM" id="SSF51445">
    <property type="entry name" value="(Trans)glycosidases"/>
    <property type="match status" value="1"/>
</dbReference>
<reference evidence="5" key="1">
    <citation type="submission" date="2017-09" db="EMBL/GenBank/DDBJ databases">
        <title>Metaegenomics of thermophilic ammonia-oxidizing enrichment culture.</title>
        <authorList>
            <person name="Kato S."/>
            <person name="Suzuki K."/>
        </authorList>
    </citation>
    <scope>NUCLEOTIDE SEQUENCE [LARGE SCALE GENOMIC DNA]</scope>
</reference>
<evidence type="ECO:0000256" key="2">
    <source>
        <dbReference type="SAM" id="SignalP"/>
    </source>
</evidence>
<keyword evidence="2" id="KW-0732">Signal</keyword>
<evidence type="ECO:0000313" key="4">
    <source>
        <dbReference type="EMBL" id="GBC97911.1"/>
    </source>
</evidence>
<dbReference type="Gene3D" id="2.60.40.10">
    <property type="entry name" value="Immunoglobulins"/>
    <property type="match status" value="1"/>
</dbReference>
<dbReference type="InterPro" id="IPR013783">
    <property type="entry name" value="Ig-like_fold"/>
</dbReference>
<accession>A0A2H5X9P2</accession>
<evidence type="ECO:0000259" key="3">
    <source>
        <dbReference type="Pfam" id="PF07705"/>
    </source>
</evidence>
<dbReference type="AlphaFoldDB" id="A0A2H5X9P2"/>
<dbReference type="EMBL" id="BEHT01000004">
    <property type="protein sequence ID" value="GBC97911.1"/>
    <property type="molecule type" value="Genomic_DNA"/>
</dbReference>
<feature type="region of interest" description="Disordered" evidence="1">
    <location>
        <begin position="233"/>
        <end position="253"/>
    </location>
</feature>
<dbReference type="Proteomes" id="UP000236173">
    <property type="component" value="Unassembled WGS sequence"/>
</dbReference>
<protein>
    <recommendedName>
        <fullName evidence="3">CARDB domain-containing protein</fullName>
    </recommendedName>
</protein>
<organism evidence="4 5">
    <name type="scientific">Candidatus Fervidibacter japonicus</name>
    <dbReference type="NCBI Taxonomy" id="2035412"/>
    <lineage>
        <taxon>Bacteria</taxon>
        <taxon>Candidatus Fervidibacterota</taxon>
        <taxon>Candidatus Fervidibacter</taxon>
    </lineage>
</organism>
<proteinExistence type="predicted"/>
<dbReference type="InterPro" id="IPR017853">
    <property type="entry name" value="GH"/>
</dbReference>
<sequence>MVRVSGFVAAAVTLVCLFASTQVFRFSDDFSQYPIGSVGEPNWDVNHIGFEIQDGKLVAEIAGGRGNAVLTKAPIGRVVTVEAIVTVHRAITSAWKIAGVGIYLDERNFWHVALVESPDTQGKKHFAELHEMLDGVWLAEGLESTRLTTEADTGGFDWQYERPYRLRLTLTKERIIGEVFASDGTLRYRRVYKFDNKAVTFGRPMLSCYGFVASFDDVQVEVSEVVPEPKEQRKTYPPFVSRPSPHAPRPRKPTGFFRTEQINGVWWLIDPNGYPTLSIGTDHVSYFVHWCEKLGCAPYHENVKRKYGSEEAWAKEVVRRLLSWNFNVLGANNSVKARYQGLAHTEFLSFGSDFASIADIVPKVHWTGFPDVFDPRFERFCDLRAKQRCAPNRNDPWLLGYFLDNELEWWGKSGRPWGMAEEAWKKPPNRPCKQALVQIVGEFYRNDINAFNSDFGTKFSSFEELLHSQEPTQPLTERGQKVLMAFVREAAERYFRITAQAIKKHDPNHLNLGCRFAWDAPEPAWEMAGKYCDVVTVNLYPCIDLERGVVLAIEEHLRKRYEICKKPIIVTEWSFPALDAKDSQGRPLPCKHGAGMRVDTQEQKARCYAIMQRTLFSLPFVVGSHYFMWVDEPALGISSTFPEDSNYGLVNEADEPYPELTAMATKVNAQMVALHVGKTAELEVTVTAGKDNQIIVKSANKGAVSADFTLEIWLNGNRTEQKVTLKPKTERTIALPVSPKSDRYATYCIAICDPEGQVVERNKANNIAELVLPPKGKGKQVCAVVCNPTKQLLQNVTVTIPVGQRVSNLDDIVVRDADGNIVPSQADPKSGLLTVLLSALKSYSSVTLWLERQKGLKFEIPFTAFHAAKGEGFNIETPLLRLLKNEPDGDAFDRIYLRGVEAAEIELGSFTPLIWQVVAGQNLWVKPDRVEKFEVVEVGPARLVVDIVFVKGQGTKGKGGVITEFGKGGNFEPLRAEPQPFRCAYRFTFFPQQPFFLVQCLWVENTGRYDWQWRGYYHYTLSQIGGNGSDDEVGGPNVPNYWLAFASWRDPKLKVHYGVVPLQEDERLSVYFWKDEGGEQHPDCHRKLELTLKAGQRWQPQKPEPIVAVFEVRETEEDPRPWSNLIQTLKAWSKVGTAMF</sequence>
<gene>
    <name evidence="4" type="ORF">HRbin17_00406</name>
</gene>
<dbReference type="Pfam" id="PF07705">
    <property type="entry name" value="CARDB"/>
    <property type="match status" value="1"/>
</dbReference>
<feature type="domain" description="CARDB" evidence="3">
    <location>
        <begin position="681"/>
        <end position="768"/>
    </location>
</feature>
<name>A0A2H5X9P2_9BACT</name>
<dbReference type="InterPro" id="IPR011635">
    <property type="entry name" value="CARDB"/>
</dbReference>
<comment type="caution">
    <text evidence="4">The sequence shown here is derived from an EMBL/GenBank/DDBJ whole genome shotgun (WGS) entry which is preliminary data.</text>
</comment>
<evidence type="ECO:0000313" key="5">
    <source>
        <dbReference type="Proteomes" id="UP000236173"/>
    </source>
</evidence>
<feature type="chain" id="PRO_5014170433" description="CARDB domain-containing protein" evidence="2">
    <location>
        <begin position="26"/>
        <end position="1140"/>
    </location>
</feature>
<dbReference type="Gene3D" id="3.20.20.80">
    <property type="entry name" value="Glycosidases"/>
    <property type="match status" value="1"/>
</dbReference>
<feature type="signal peptide" evidence="2">
    <location>
        <begin position="1"/>
        <end position="25"/>
    </location>
</feature>
<evidence type="ECO:0000256" key="1">
    <source>
        <dbReference type="SAM" id="MobiDB-lite"/>
    </source>
</evidence>